<evidence type="ECO:0000256" key="4">
    <source>
        <dbReference type="ARBA" id="ARBA00022692"/>
    </source>
</evidence>
<name>A0A9X1YH18_9BURK</name>
<protein>
    <submittedName>
        <fullName evidence="8">Oligosaccharide flippase family protein</fullName>
    </submittedName>
</protein>
<feature type="transmembrane region" description="Helical" evidence="7">
    <location>
        <begin position="323"/>
        <end position="342"/>
    </location>
</feature>
<proteinExistence type="inferred from homology"/>
<evidence type="ECO:0000256" key="1">
    <source>
        <dbReference type="ARBA" id="ARBA00004651"/>
    </source>
</evidence>
<feature type="transmembrane region" description="Helical" evidence="7">
    <location>
        <begin position="416"/>
        <end position="437"/>
    </location>
</feature>
<comment type="subcellular location">
    <subcellularLocation>
        <location evidence="1">Cell membrane</location>
        <topology evidence="1">Multi-pass membrane protein</topology>
    </subcellularLocation>
</comment>
<dbReference type="Proteomes" id="UP001139353">
    <property type="component" value="Unassembled WGS sequence"/>
</dbReference>
<dbReference type="EMBL" id="JAJLJH010000002">
    <property type="protein sequence ID" value="MCK9686349.1"/>
    <property type="molecule type" value="Genomic_DNA"/>
</dbReference>
<evidence type="ECO:0000256" key="2">
    <source>
        <dbReference type="ARBA" id="ARBA00007430"/>
    </source>
</evidence>
<comment type="similarity">
    <text evidence="2">Belongs to the polysaccharide synthase family.</text>
</comment>
<evidence type="ECO:0000256" key="7">
    <source>
        <dbReference type="SAM" id="Phobius"/>
    </source>
</evidence>
<organism evidence="8 9">
    <name type="scientific">Scleromatobacter humisilvae</name>
    <dbReference type="NCBI Taxonomy" id="2897159"/>
    <lineage>
        <taxon>Bacteria</taxon>
        <taxon>Pseudomonadati</taxon>
        <taxon>Pseudomonadota</taxon>
        <taxon>Betaproteobacteria</taxon>
        <taxon>Burkholderiales</taxon>
        <taxon>Sphaerotilaceae</taxon>
        <taxon>Scleromatobacter</taxon>
    </lineage>
</organism>
<evidence type="ECO:0000256" key="6">
    <source>
        <dbReference type="ARBA" id="ARBA00023136"/>
    </source>
</evidence>
<reference evidence="8" key="1">
    <citation type="submission" date="2021-11" db="EMBL/GenBank/DDBJ databases">
        <title>BS-T2-15 a new species belonging to the Comamonadaceae family isolated from the soil of a French oak forest.</title>
        <authorList>
            <person name="Mieszkin S."/>
            <person name="Alain K."/>
        </authorList>
    </citation>
    <scope>NUCLEOTIDE SEQUENCE</scope>
    <source>
        <strain evidence="8">BS-T2-15</strain>
    </source>
</reference>
<dbReference type="InterPro" id="IPR050833">
    <property type="entry name" value="Poly_Biosynth_Transport"/>
</dbReference>
<dbReference type="Pfam" id="PF13440">
    <property type="entry name" value="Polysacc_synt_3"/>
    <property type="match status" value="1"/>
</dbReference>
<feature type="transmembrane region" description="Helical" evidence="7">
    <location>
        <begin position="443"/>
        <end position="461"/>
    </location>
</feature>
<feature type="transmembrane region" description="Helical" evidence="7">
    <location>
        <begin position="168"/>
        <end position="186"/>
    </location>
</feature>
<dbReference type="PANTHER" id="PTHR30250:SF10">
    <property type="entry name" value="LIPOPOLYSACCHARIDE BIOSYNTHESIS PROTEIN WZXC"/>
    <property type="match status" value="1"/>
</dbReference>
<evidence type="ECO:0000256" key="3">
    <source>
        <dbReference type="ARBA" id="ARBA00022475"/>
    </source>
</evidence>
<gene>
    <name evidence="8" type="ORF">LPC04_11590</name>
</gene>
<feature type="transmembrane region" description="Helical" evidence="7">
    <location>
        <begin position="12"/>
        <end position="32"/>
    </location>
</feature>
<dbReference type="AlphaFoldDB" id="A0A9X1YH18"/>
<keyword evidence="3" id="KW-1003">Cell membrane</keyword>
<dbReference type="PANTHER" id="PTHR30250">
    <property type="entry name" value="PST FAMILY PREDICTED COLANIC ACID TRANSPORTER"/>
    <property type="match status" value="1"/>
</dbReference>
<feature type="transmembrane region" description="Helical" evidence="7">
    <location>
        <begin position="362"/>
        <end position="395"/>
    </location>
</feature>
<keyword evidence="5 7" id="KW-1133">Transmembrane helix</keyword>
<sequence length="480" mass="50043">MTVRRALAFTYIEKYGSFLLSLGSTAVISRLLKPADIGVFAIGMSLVGVVAVVRELGVSTYLVQEAELSERRIRAAFTLAVMMGLGLCLLLLALSIPAGAFYKDSNVTTIVCILALNFALTPLGSVSQSLLTRELRFSTLTWIRLAQSAVLAGASIALAQLGWGSLSLAWGAVLSSLANSILSLWIRPHPMRPTFDGAELRRVFSVGGPATAVSVVDEIVSSMPELVLGRTQTLAAAGLFSRARGMSQMAHQLLARAAGPVFLAVFAERQREGVPLAPLYAKATACVLGLGWVALAMLVVLAEPVVRALFGPNWLAVVSPMRWLSAAAAMALVTSGAYHLLLASGGVRDVLRAKVATLPAQALPLVIGAFLGVTWMAIAMVLSSIVASLLLGLAVRARSGISLRDQLKPAIVSIPIALAGAVGASLGLMVAAPYSALGAFEELLIGGSAGVVFAAGSLMAGKHPLRGEVAMLLMRFRHAG</sequence>
<accession>A0A9X1YH18</accession>
<dbReference type="GO" id="GO:0005886">
    <property type="term" value="C:plasma membrane"/>
    <property type="evidence" value="ECO:0007669"/>
    <property type="project" value="UniProtKB-SubCell"/>
</dbReference>
<feature type="transmembrane region" description="Helical" evidence="7">
    <location>
        <begin position="107"/>
        <end position="130"/>
    </location>
</feature>
<evidence type="ECO:0000256" key="5">
    <source>
        <dbReference type="ARBA" id="ARBA00022989"/>
    </source>
</evidence>
<feature type="transmembrane region" description="Helical" evidence="7">
    <location>
        <begin position="279"/>
        <end position="302"/>
    </location>
</feature>
<comment type="caution">
    <text evidence="8">The sequence shown here is derived from an EMBL/GenBank/DDBJ whole genome shotgun (WGS) entry which is preliminary data.</text>
</comment>
<keyword evidence="9" id="KW-1185">Reference proteome</keyword>
<evidence type="ECO:0000313" key="9">
    <source>
        <dbReference type="Proteomes" id="UP001139353"/>
    </source>
</evidence>
<feature type="transmembrane region" description="Helical" evidence="7">
    <location>
        <begin position="75"/>
        <end position="101"/>
    </location>
</feature>
<evidence type="ECO:0000313" key="8">
    <source>
        <dbReference type="EMBL" id="MCK9686349.1"/>
    </source>
</evidence>
<keyword evidence="4 7" id="KW-0812">Transmembrane</keyword>
<dbReference type="RefSeq" id="WP_275682374.1">
    <property type="nucleotide sequence ID" value="NZ_JAJLJH010000002.1"/>
</dbReference>
<feature type="transmembrane region" description="Helical" evidence="7">
    <location>
        <begin position="38"/>
        <end position="63"/>
    </location>
</feature>
<feature type="transmembrane region" description="Helical" evidence="7">
    <location>
        <begin position="142"/>
        <end position="162"/>
    </location>
</feature>
<keyword evidence="6 7" id="KW-0472">Membrane</keyword>